<feature type="domain" description="CS" evidence="2">
    <location>
        <begin position="211"/>
        <end position="317"/>
    </location>
</feature>
<dbReference type="GO" id="GO:0005737">
    <property type="term" value="C:cytoplasm"/>
    <property type="evidence" value="ECO:0007669"/>
    <property type="project" value="TreeGrafter"/>
</dbReference>
<dbReference type="InterPro" id="IPR057954">
    <property type="entry name" value="SET_TTL12"/>
</dbReference>
<evidence type="ECO:0000259" key="2">
    <source>
        <dbReference type="PROSITE" id="PS51203"/>
    </source>
</evidence>
<dbReference type="SUPFAM" id="SSF49764">
    <property type="entry name" value="HSP20-like chaperones"/>
    <property type="match status" value="1"/>
</dbReference>
<comment type="caution">
    <text evidence="3">The sequence shown here is derived from an EMBL/GenBank/DDBJ whole genome shotgun (WGS) entry which is preliminary data.</text>
</comment>
<dbReference type="InterPro" id="IPR008978">
    <property type="entry name" value="HSP20-like_chaperone"/>
</dbReference>
<evidence type="ECO:0000313" key="4">
    <source>
        <dbReference type="Proteomes" id="UP001150569"/>
    </source>
</evidence>
<name>A0A9W7ZUE5_9FUNG</name>
<reference evidence="3" key="1">
    <citation type="submission" date="2022-07" db="EMBL/GenBank/DDBJ databases">
        <title>Phylogenomic reconstructions and comparative analyses of Kickxellomycotina fungi.</title>
        <authorList>
            <person name="Reynolds N.K."/>
            <person name="Stajich J.E."/>
            <person name="Barry K."/>
            <person name="Grigoriev I.V."/>
            <person name="Crous P."/>
            <person name="Smith M.E."/>
        </authorList>
    </citation>
    <scope>NUCLEOTIDE SEQUENCE</scope>
    <source>
        <strain evidence="3">RSA 861</strain>
    </source>
</reference>
<dbReference type="Pfam" id="PF04969">
    <property type="entry name" value="CS"/>
    <property type="match status" value="1"/>
</dbReference>
<protein>
    <recommendedName>
        <fullName evidence="2">CS domain-containing protein</fullName>
    </recommendedName>
</protein>
<dbReference type="CDD" id="cd06467">
    <property type="entry name" value="p23_NUDC_like"/>
    <property type="match status" value="1"/>
</dbReference>
<dbReference type="Gene3D" id="2.60.40.790">
    <property type="match status" value="1"/>
</dbReference>
<organism evidence="3 4">
    <name type="scientific">Tieghemiomyces parasiticus</name>
    <dbReference type="NCBI Taxonomy" id="78921"/>
    <lineage>
        <taxon>Eukaryota</taxon>
        <taxon>Fungi</taxon>
        <taxon>Fungi incertae sedis</taxon>
        <taxon>Zoopagomycota</taxon>
        <taxon>Kickxellomycotina</taxon>
        <taxon>Dimargaritomycetes</taxon>
        <taxon>Dimargaritales</taxon>
        <taxon>Dimargaritaceae</taxon>
        <taxon>Tieghemiomyces</taxon>
    </lineage>
</organism>
<feature type="region of interest" description="Disordered" evidence="1">
    <location>
        <begin position="128"/>
        <end position="147"/>
    </location>
</feature>
<dbReference type="Proteomes" id="UP001150569">
    <property type="component" value="Unassembled WGS sequence"/>
</dbReference>
<dbReference type="InterPro" id="IPR027749">
    <property type="entry name" value="TTLL12"/>
</dbReference>
<dbReference type="Pfam" id="PF25556">
    <property type="entry name" value="SET_TTL"/>
    <property type="match status" value="1"/>
</dbReference>
<proteinExistence type="predicted"/>
<sequence>MDLNNQNASPVPGDPDAAFQQFVAVHRTQLQAIGFPDTLQRELYEKLTHENFDAGRSFALTETEEGDKKALSQYHLVVKADQVAKESAVYLIDHAWATTLKDPYQMLLLNDALLGRLASVVGVDLEEKDKDNGAEADATTARPADITPEEWEQSIEMVMTEGHVSRPTAEQLLIKEDCEVLNAIQAATYMEEQTPMLQTIKENILGQMQYMPQPTEEWATRHYTCRQYSEPAVEGGRVEHYVEVRALVGPGLRASDVECEIKTHHLRLVIAGRQAVIDGELYAAVVPDDSTWTIESGEVVITLKKQDGGGSLWPELIHHETRFDMARRQAQARTVADALAPFLQAYKYVHVAESGETRQDVVWYVMDEVGNAIVDSRDPNCACYSFLYCSPTSGAINAYNLLWPLANLQQGEVVTRDYRLTRPVTL</sequence>
<gene>
    <name evidence="3" type="ORF">IWQ60_008035</name>
</gene>
<keyword evidence="4" id="KW-1185">Reference proteome</keyword>
<accession>A0A9W7ZUE5</accession>
<dbReference type="EMBL" id="JANBPT010000574">
    <property type="protein sequence ID" value="KAJ1916665.1"/>
    <property type="molecule type" value="Genomic_DNA"/>
</dbReference>
<dbReference type="AlphaFoldDB" id="A0A9W7ZUE5"/>
<dbReference type="OrthoDB" id="2127950at2759"/>
<dbReference type="PROSITE" id="PS51203">
    <property type="entry name" value="CS"/>
    <property type="match status" value="1"/>
</dbReference>
<dbReference type="InterPro" id="IPR007052">
    <property type="entry name" value="CS_dom"/>
</dbReference>
<dbReference type="PANTHER" id="PTHR46088">
    <property type="entry name" value="TUBULIN--TYROSINE LIGASE-LIKE PROTEIN 12"/>
    <property type="match status" value="1"/>
</dbReference>
<evidence type="ECO:0000313" key="3">
    <source>
        <dbReference type="EMBL" id="KAJ1916665.1"/>
    </source>
</evidence>
<dbReference type="PANTHER" id="PTHR46088:SF1">
    <property type="entry name" value="TUBULIN--TYROSINE LIGASE-LIKE PROTEIN 12"/>
    <property type="match status" value="1"/>
</dbReference>
<evidence type="ECO:0000256" key="1">
    <source>
        <dbReference type="SAM" id="MobiDB-lite"/>
    </source>
</evidence>